<dbReference type="PANTHER" id="PTHR43792:SF1">
    <property type="entry name" value="N-ACETYLTRANSFERASE DOMAIN-CONTAINING PROTEIN"/>
    <property type="match status" value="1"/>
</dbReference>
<evidence type="ECO:0000259" key="2">
    <source>
        <dbReference type="PROSITE" id="PS51186"/>
    </source>
</evidence>
<dbReference type="AlphaFoldDB" id="A0A399NVH0"/>
<dbReference type="InterPro" id="IPR051531">
    <property type="entry name" value="N-acetyltransferase"/>
</dbReference>
<evidence type="ECO:0000256" key="1">
    <source>
        <dbReference type="SAM" id="MobiDB-lite"/>
    </source>
</evidence>
<dbReference type="InterPro" id="IPR000182">
    <property type="entry name" value="GNAT_dom"/>
</dbReference>
<dbReference type="InterPro" id="IPR016181">
    <property type="entry name" value="Acyl_CoA_acyltransferase"/>
</dbReference>
<reference evidence="3 4" key="1">
    <citation type="submission" date="2018-08" db="EMBL/GenBank/DDBJ databases">
        <title>Genome Sequence of Clavibacter michiganensis Subspecies type strains, and the Atypical Peach-Colored Strains Isolated from Tomato.</title>
        <authorList>
            <person name="Osdaghi E."/>
            <person name="Portier P."/>
            <person name="Briand M."/>
            <person name="Jacques M.-A."/>
        </authorList>
    </citation>
    <scope>NUCLEOTIDE SEQUENCE [LARGE SCALE GENOMIC DNA]</scope>
    <source>
        <strain evidence="3 4">CFBP 7493</strain>
    </source>
</reference>
<comment type="caution">
    <text evidence="3">The sequence shown here is derived from an EMBL/GenBank/DDBJ whole genome shotgun (WGS) entry which is preliminary data.</text>
</comment>
<dbReference type="PROSITE" id="PS51186">
    <property type="entry name" value="GNAT"/>
    <property type="match status" value="1"/>
</dbReference>
<accession>A0A399NVH0</accession>
<dbReference type="Pfam" id="PF13302">
    <property type="entry name" value="Acetyltransf_3"/>
    <property type="match status" value="1"/>
</dbReference>
<dbReference type="Gene3D" id="3.40.630.30">
    <property type="match status" value="1"/>
</dbReference>
<evidence type="ECO:0000313" key="3">
    <source>
        <dbReference type="EMBL" id="RII98135.1"/>
    </source>
</evidence>
<evidence type="ECO:0000313" key="4">
    <source>
        <dbReference type="Proteomes" id="UP000266298"/>
    </source>
</evidence>
<feature type="domain" description="N-acetyltransferase" evidence="2">
    <location>
        <begin position="18"/>
        <end position="176"/>
    </location>
</feature>
<dbReference type="Proteomes" id="UP000266298">
    <property type="component" value="Unassembled WGS sequence"/>
</dbReference>
<feature type="region of interest" description="Disordered" evidence="1">
    <location>
        <begin position="1"/>
        <end position="24"/>
    </location>
</feature>
<dbReference type="SUPFAM" id="SSF55729">
    <property type="entry name" value="Acyl-CoA N-acyltransferases (Nat)"/>
    <property type="match status" value="1"/>
</dbReference>
<sequence length="190" mass="20910">MPSDRRAEPAPEDRTARLDLHRPSPDDAAEVHAILADPAVWTHYPSLRVTDPAQTDRFLRTRAEGWERDGLGTWIVRERDAHAVVGFGGCNMANDAFWNLGYRFSPTVHGRGFATEMASRAIARARILRPALPVVAYLVAHNRASAAVAEKAGLTLVHRGPDPGNPDPGVMRLVYADRALTDAQRDATMR</sequence>
<organism evidence="3 4">
    <name type="scientific">Clavibacter michiganensis</name>
    <dbReference type="NCBI Taxonomy" id="28447"/>
    <lineage>
        <taxon>Bacteria</taxon>
        <taxon>Bacillati</taxon>
        <taxon>Actinomycetota</taxon>
        <taxon>Actinomycetes</taxon>
        <taxon>Micrococcales</taxon>
        <taxon>Microbacteriaceae</taxon>
        <taxon>Clavibacter</taxon>
    </lineage>
</organism>
<dbReference type="PANTHER" id="PTHR43792">
    <property type="entry name" value="GNAT FAMILY, PUTATIVE (AFU_ORTHOLOGUE AFUA_3G00765)-RELATED-RELATED"/>
    <property type="match status" value="1"/>
</dbReference>
<proteinExistence type="predicted"/>
<gene>
    <name evidence="3" type="ORF">DZF96_04370</name>
</gene>
<name>A0A399NVH0_9MICO</name>
<protein>
    <submittedName>
        <fullName evidence="3">N-acetyltransferase</fullName>
    </submittedName>
</protein>
<dbReference type="EMBL" id="QWEC01000038">
    <property type="protein sequence ID" value="RII98135.1"/>
    <property type="molecule type" value="Genomic_DNA"/>
</dbReference>
<keyword evidence="3" id="KW-0808">Transferase</keyword>
<dbReference type="GO" id="GO:0016747">
    <property type="term" value="F:acyltransferase activity, transferring groups other than amino-acyl groups"/>
    <property type="evidence" value="ECO:0007669"/>
    <property type="project" value="InterPro"/>
</dbReference>
<dbReference type="RefSeq" id="WP_043583138.1">
    <property type="nucleotide sequence ID" value="NZ_QWEC01000038.1"/>
</dbReference>